<dbReference type="STRING" id="1802363.A2682_03755"/>
<gene>
    <name evidence="1" type="ORF">A2682_03755</name>
</gene>
<evidence type="ECO:0000313" key="2">
    <source>
        <dbReference type="Proteomes" id="UP000178690"/>
    </source>
</evidence>
<comment type="caution">
    <text evidence="1">The sequence shown here is derived from an EMBL/GenBank/DDBJ whole genome shotgun (WGS) entry which is preliminary data.</text>
</comment>
<dbReference type="SUPFAM" id="SSF52540">
    <property type="entry name" value="P-loop containing nucleoside triphosphate hydrolases"/>
    <property type="match status" value="1"/>
</dbReference>
<dbReference type="EMBL" id="MHST01000013">
    <property type="protein sequence ID" value="OHA49123.1"/>
    <property type="molecule type" value="Genomic_DNA"/>
</dbReference>
<dbReference type="Gene3D" id="3.40.50.300">
    <property type="entry name" value="P-loop containing nucleotide triphosphate hydrolases"/>
    <property type="match status" value="1"/>
</dbReference>
<dbReference type="Proteomes" id="UP000178690">
    <property type="component" value="Unassembled WGS sequence"/>
</dbReference>
<dbReference type="InterPro" id="IPR027417">
    <property type="entry name" value="P-loop_NTPase"/>
</dbReference>
<protein>
    <recommendedName>
        <fullName evidence="3">Thymidylate kinase-like domain-containing protein</fullName>
    </recommendedName>
</protein>
<organism evidence="1 2">
    <name type="scientific">Terrybacteria sp. (strain RIFCSPHIGHO2_01_FULL_58_15)</name>
    <dbReference type="NCBI Taxonomy" id="1802363"/>
    <lineage>
        <taxon>Bacteria</taxon>
        <taxon>Candidatus Terryibacteriota</taxon>
    </lineage>
</organism>
<proteinExistence type="predicted"/>
<evidence type="ECO:0000313" key="1">
    <source>
        <dbReference type="EMBL" id="OHA49123.1"/>
    </source>
</evidence>
<name>A0A1G2PLI4_TERXR</name>
<evidence type="ECO:0008006" key="3">
    <source>
        <dbReference type="Google" id="ProtNLM"/>
    </source>
</evidence>
<accession>A0A1G2PLI4</accession>
<reference evidence="1 2" key="1">
    <citation type="journal article" date="2016" name="Nat. Commun.">
        <title>Thousands of microbial genomes shed light on interconnected biogeochemical processes in an aquifer system.</title>
        <authorList>
            <person name="Anantharaman K."/>
            <person name="Brown C.T."/>
            <person name="Hug L.A."/>
            <person name="Sharon I."/>
            <person name="Castelle C.J."/>
            <person name="Probst A.J."/>
            <person name="Thomas B.C."/>
            <person name="Singh A."/>
            <person name="Wilkins M.J."/>
            <person name="Karaoz U."/>
            <person name="Brodie E.L."/>
            <person name="Williams K.H."/>
            <person name="Hubbard S.S."/>
            <person name="Banfield J.F."/>
        </authorList>
    </citation>
    <scope>NUCLEOTIDE SEQUENCE [LARGE SCALE GENOMIC DNA]</scope>
    <source>
        <strain evidence="2">RIFCSPHIGHO2_01_FULL_58_15</strain>
    </source>
</reference>
<dbReference type="AlphaFoldDB" id="A0A1G2PLI4"/>
<sequence length="237" mass="27424">MAELRLTERARRIRELLDPQGIKHAALPRPVILEFTGSPDAGKTTLIDIFDPFFRRLDFQVERPQEGAEVVRHIPRTGPEYNVRTGIYQLGLVLDAMHDRRTDLLILDRGLYDPWCWMEYWVRKGKIDQPTARAYQRFFTDPRWRSAVDICFFTVCDPEEAIRRNSKALPEDVLGETTNPESIRLLVDIAREAHRFWQRRGAPVVLVDTTGVEPRQVAAMLLDRTLAMLEERLGAVS</sequence>